<feature type="transmembrane region" description="Helical" evidence="1">
    <location>
        <begin position="398"/>
        <end position="420"/>
    </location>
</feature>
<accession>A0A7M1UPP1</accession>
<dbReference type="GeneID" id="59454943"/>
<reference evidence="2 3" key="1">
    <citation type="submission" date="2020-10" db="EMBL/GenBank/DDBJ databases">
        <title>Complete genome sequence of Thermosphaera aggregans strain 3507.</title>
        <authorList>
            <person name="Zayulina K.S."/>
            <person name="Elcheninov A.G."/>
            <person name="Toshchakov S.V."/>
            <person name="Kublanov I.V."/>
            <person name="Kochetkova T.V."/>
        </authorList>
    </citation>
    <scope>NUCLEOTIDE SEQUENCE [LARGE SCALE GENOMIC DNA]</scope>
    <source>
        <strain evidence="2 3">3507</strain>
    </source>
</reference>
<proteinExistence type="predicted"/>
<sequence length="524" mass="58749">MRREIVKTIADVMFKELIFQSTTMFRLGGFLKDMSDASSSEFLRKVGLTFKLNKIFSTVVFAAIPWIYLIPFIENPGSHIIEGVVMSSSIVLVFLLAFLEVQNTIGIYMIRLPEIINLYPLSTREKLFSIMMLYFKLYDLPVFSFMLSVSILTIIFTGDITILIISVLVVALSTIYGLALAMLISKGFYYSLSKGGTKSRYLVSSAYSFLTVFLIVIPILLTNVFKTVFTILTSSDYLLYRLVFPSPFFNLLTSFSRWPGLLLIDVLSVLVYSVLAIASLRFILSELTGFINLRPDFTKASGELLPMPIEIKPMPQVKAFIKRYIRVVLRHPSYAIGFFMPPAIMIWNLIASPATLVQALQVGSMAMIAYPVLALSVEAHGHSLTVTLPVKTTVLTRSILVVGLIEYLAIYIALLGYAAAANVLTVSTILESWFTIPLVASLIMLEIWILFKLEGENLFTGTFYMKISKTIIAYLILSIAVVVPVWASYYYALLFMSEADKVLIPSIISLLILFVSARLFVKIR</sequence>
<dbReference type="AlphaFoldDB" id="A0A7M1UPP1"/>
<dbReference type="Proteomes" id="UP000593766">
    <property type="component" value="Chromosome"/>
</dbReference>
<feature type="transmembrane region" description="Helical" evidence="1">
    <location>
        <begin position="471"/>
        <end position="491"/>
    </location>
</feature>
<feature type="transmembrane region" description="Helical" evidence="1">
    <location>
        <begin position="261"/>
        <end position="284"/>
    </location>
</feature>
<protein>
    <submittedName>
        <fullName evidence="2">Uncharacterized protein</fullName>
    </submittedName>
</protein>
<name>A0A7M1UPP1_9CREN</name>
<evidence type="ECO:0000313" key="3">
    <source>
        <dbReference type="Proteomes" id="UP000593766"/>
    </source>
</evidence>
<feature type="transmembrane region" description="Helical" evidence="1">
    <location>
        <begin position="79"/>
        <end position="99"/>
    </location>
</feature>
<feature type="transmembrane region" description="Helical" evidence="1">
    <location>
        <begin position="432"/>
        <end position="451"/>
    </location>
</feature>
<feature type="transmembrane region" description="Helical" evidence="1">
    <location>
        <begin position="55"/>
        <end position="73"/>
    </location>
</feature>
<organism evidence="2 3">
    <name type="scientific">Thermosphaera chiliense</name>
    <dbReference type="NCBI Taxonomy" id="3402707"/>
    <lineage>
        <taxon>Archaea</taxon>
        <taxon>Thermoproteota</taxon>
        <taxon>Thermoprotei</taxon>
        <taxon>Desulfurococcales</taxon>
        <taxon>Desulfurococcaceae</taxon>
        <taxon>Thermosphaera</taxon>
    </lineage>
</organism>
<feature type="transmembrane region" description="Helical" evidence="1">
    <location>
        <begin position="133"/>
        <end position="156"/>
    </location>
</feature>
<evidence type="ECO:0000256" key="1">
    <source>
        <dbReference type="SAM" id="Phobius"/>
    </source>
</evidence>
<evidence type="ECO:0000313" key="2">
    <source>
        <dbReference type="EMBL" id="QOR94171.1"/>
    </source>
</evidence>
<dbReference type="KEGG" id="tcs:IMZ38_05955"/>
<feature type="transmembrane region" description="Helical" evidence="1">
    <location>
        <begin position="162"/>
        <end position="189"/>
    </location>
</feature>
<keyword evidence="1" id="KW-1133">Transmembrane helix</keyword>
<dbReference type="EMBL" id="CP063144">
    <property type="protein sequence ID" value="QOR94171.1"/>
    <property type="molecule type" value="Genomic_DNA"/>
</dbReference>
<feature type="transmembrane region" description="Helical" evidence="1">
    <location>
        <begin position="356"/>
        <end position="377"/>
    </location>
</feature>
<keyword evidence="1" id="KW-0472">Membrane</keyword>
<feature type="transmembrane region" description="Helical" evidence="1">
    <location>
        <begin position="332"/>
        <end position="350"/>
    </location>
</feature>
<keyword evidence="3" id="KW-1185">Reference proteome</keyword>
<feature type="transmembrane region" description="Helical" evidence="1">
    <location>
        <begin position="503"/>
        <end position="521"/>
    </location>
</feature>
<gene>
    <name evidence="2" type="ORF">IMZ38_05955</name>
</gene>
<dbReference type="RefSeq" id="WP_193435973.1">
    <property type="nucleotide sequence ID" value="NZ_CP063144.1"/>
</dbReference>
<feature type="transmembrane region" description="Helical" evidence="1">
    <location>
        <begin position="201"/>
        <end position="221"/>
    </location>
</feature>
<keyword evidence="1" id="KW-0812">Transmembrane</keyword>
<dbReference type="OrthoDB" id="382833at2157"/>